<dbReference type="Gene3D" id="1.10.3210.10">
    <property type="entry name" value="Hypothetical protein af1432"/>
    <property type="match status" value="1"/>
</dbReference>
<reference evidence="1" key="2">
    <citation type="submission" date="2021-04" db="EMBL/GenBank/DDBJ databases">
        <authorList>
            <person name="Gilroy R."/>
        </authorList>
    </citation>
    <scope>NUCLEOTIDE SEQUENCE</scope>
    <source>
        <strain evidence="1">ChiSjej1B19-5720</strain>
    </source>
</reference>
<proteinExistence type="predicted"/>
<sequence>MYDYMCTYSGQMLKPLELRPEDIDPLDIAHALSLLCRGSGHLVHFYSVGQHCINCAKEAKARGWDRRVVLGCLVHDASEAYLSDIIRPVKKHLSNYMELEDRILLTVYQRFGIGDLTEEEYGKIRRIDNEILENEIPVLMSRPEDTQPAKLFSEPDFSQRDMKAVEEEYLRMVKELMESQEVI</sequence>
<dbReference type="EMBL" id="DWYZ01000162">
    <property type="protein sequence ID" value="HJB28879.1"/>
    <property type="molecule type" value="Genomic_DNA"/>
</dbReference>
<organism evidence="1 2">
    <name type="scientific">Candidatus Blautia faecavium</name>
    <dbReference type="NCBI Taxonomy" id="2838487"/>
    <lineage>
        <taxon>Bacteria</taxon>
        <taxon>Bacillati</taxon>
        <taxon>Bacillota</taxon>
        <taxon>Clostridia</taxon>
        <taxon>Lachnospirales</taxon>
        <taxon>Lachnospiraceae</taxon>
        <taxon>Blautia</taxon>
    </lineage>
</organism>
<dbReference type="SUPFAM" id="SSF109604">
    <property type="entry name" value="HD-domain/PDEase-like"/>
    <property type="match status" value="1"/>
</dbReference>
<comment type="caution">
    <text evidence="1">The sequence shown here is derived from an EMBL/GenBank/DDBJ whole genome shotgun (WGS) entry which is preliminary data.</text>
</comment>
<accession>A0A9D2LTC2</accession>
<evidence type="ECO:0000313" key="1">
    <source>
        <dbReference type="EMBL" id="HJB28879.1"/>
    </source>
</evidence>
<dbReference type="AlphaFoldDB" id="A0A9D2LTC2"/>
<name>A0A9D2LTC2_9FIRM</name>
<gene>
    <name evidence="1" type="ORF">IAA06_08805</name>
</gene>
<reference evidence="1" key="1">
    <citation type="journal article" date="2021" name="PeerJ">
        <title>Extensive microbial diversity within the chicken gut microbiome revealed by metagenomics and culture.</title>
        <authorList>
            <person name="Gilroy R."/>
            <person name="Ravi A."/>
            <person name="Getino M."/>
            <person name="Pursley I."/>
            <person name="Horton D.L."/>
            <person name="Alikhan N.F."/>
            <person name="Baker D."/>
            <person name="Gharbi K."/>
            <person name="Hall N."/>
            <person name="Watson M."/>
            <person name="Adriaenssens E.M."/>
            <person name="Foster-Nyarko E."/>
            <person name="Jarju S."/>
            <person name="Secka A."/>
            <person name="Antonio M."/>
            <person name="Oren A."/>
            <person name="Chaudhuri R.R."/>
            <person name="La Ragione R."/>
            <person name="Hildebrand F."/>
            <person name="Pallen M.J."/>
        </authorList>
    </citation>
    <scope>NUCLEOTIDE SEQUENCE</scope>
    <source>
        <strain evidence="1">ChiSjej1B19-5720</strain>
    </source>
</reference>
<protein>
    <submittedName>
        <fullName evidence="1">Phosphohydrolase</fullName>
    </submittedName>
</protein>
<dbReference type="Proteomes" id="UP000823842">
    <property type="component" value="Unassembled WGS sequence"/>
</dbReference>
<evidence type="ECO:0000313" key="2">
    <source>
        <dbReference type="Proteomes" id="UP000823842"/>
    </source>
</evidence>